<evidence type="ECO:0000313" key="3">
    <source>
        <dbReference type="Proteomes" id="UP000246121"/>
    </source>
</evidence>
<dbReference type="VEuPathDB" id="TriTrypDB:BCY84_01500"/>
<dbReference type="VEuPathDB" id="TriTrypDB:TcCLB.511529.200"/>
<dbReference type="VEuPathDB" id="TriTrypDB:C4B63_20g209"/>
<dbReference type="VEuPathDB" id="TriTrypDB:C3747_68g181"/>
<accession>A0A2V2VNZ5</accession>
<dbReference type="AlphaFoldDB" id="A0A2V2VNZ5"/>
<dbReference type="VEuPathDB" id="TriTrypDB:TcYC6_0049800"/>
<protein>
    <recommendedName>
        <fullName evidence="1">PH domain-containing protein</fullName>
    </recommendedName>
</protein>
<reference evidence="2 3" key="1">
    <citation type="journal article" date="2018" name="Microb. Genom.">
        <title>Expanding an expanded genome: long-read sequencing of Trypanosoma cruzi.</title>
        <authorList>
            <person name="Berna L."/>
            <person name="Rodriguez M."/>
            <person name="Chiribao M.L."/>
            <person name="Parodi-Talice A."/>
            <person name="Pita S."/>
            <person name="Rijo G."/>
            <person name="Alvarez-Valin F."/>
            <person name="Robello C."/>
        </authorList>
    </citation>
    <scope>NUCLEOTIDE SEQUENCE [LARGE SCALE GENOMIC DNA]</scope>
    <source>
        <strain evidence="2 3">Dm28c</strain>
    </source>
</reference>
<dbReference type="VEuPathDB" id="TriTrypDB:TcCLB.506727.60"/>
<dbReference type="VEuPathDB" id="TriTrypDB:TcBrA4_0035760"/>
<dbReference type="VEuPathDB" id="TriTrypDB:TCSYLVIO_005340"/>
<dbReference type="VEuPathDB" id="TriTrypDB:ECC02_004003"/>
<dbReference type="SUPFAM" id="SSF50729">
    <property type="entry name" value="PH domain-like"/>
    <property type="match status" value="1"/>
</dbReference>
<comment type="caution">
    <text evidence="2">The sequence shown here is derived from an EMBL/GenBank/DDBJ whole genome shotgun (WGS) entry which is preliminary data.</text>
</comment>
<dbReference type="VEuPathDB" id="TriTrypDB:TcG_00023"/>
<name>A0A2V2VNZ5_TRYCR</name>
<dbReference type="Pfam" id="PF00169">
    <property type="entry name" value="PH"/>
    <property type="match status" value="1"/>
</dbReference>
<evidence type="ECO:0000259" key="1">
    <source>
        <dbReference type="PROSITE" id="PS50003"/>
    </source>
</evidence>
<sequence>MTVCGRNHAEALSRIRTEIHLVEVQLRRSREARRKYGVGYESNTTGYANDTLRASSVDMGPKREVLLLGLPSTPYDEKLTSCTEEAHSPLARAPAAARKEGTILHLEKGPFGREKFVLRFLLVDEHEGVMWYKSEQHCRSNASTPLGHVPFWKETRDSRGSRFKRAAVCWPRILPENCPKAVDPRKKYFAIGYRNEKDACNKLIFAAESDEERNDWVHFITQFIDVLLAPRAGSENLQHTPRALTLPRNCSRFGDGEAPDGNVS</sequence>
<dbReference type="Gene3D" id="2.30.29.30">
    <property type="entry name" value="Pleckstrin-homology domain (PH domain)/Phosphotyrosine-binding domain (PTB)"/>
    <property type="match status" value="1"/>
</dbReference>
<dbReference type="SMART" id="SM00233">
    <property type="entry name" value="PH"/>
    <property type="match status" value="1"/>
</dbReference>
<feature type="domain" description="PH" evidence="1">
    <location>
        <begin position="96"/>
        <end position="225"/>
    </location>
</feature>
<dbReference type="VEuPathDB" id="TriTrypDB:TcCL_ESM00894"/>
<proteinExistence type="predicted"/>
<organism evidence="2 3">
    <name type="scientific">Trypanosoma cruzi</name>
    <dbReference type="NCBI Taxonomy" id="5693"/>
    <lineage>
        <taxon>Eukaryota</taxon>
        <taxon>Discoba</taxon>
        <taxon>Euglenozoa</taxon>
        <taxon>Kinetoplastea</taxon>
        <taxon>Metakinetoplastina</taxon>
        <taxon>Trypanosomatida</taxon>
        <taxon>Trypanosomatidae</taxon>
        <taxon>Trypanosoma</taxon>
        <taxon>Schizotrypanum</taxon>
    </lineage>
</organism>
<dbReference type="Proteomes" id="UP000246121">
    <property type="component" value="Unassembled WGS sequence"/>
</dbReference>
<gene>
    <name evidence="2" type="ORF">C4B63_20g209</name>
</gene>
<dbReference type="VEuPathDB" id="TriTrypDB:Tc_MARK_2719"/>
<dbReference type="InterPro" id="IPR001849">
    <property type="entry name" value="PH_domain"/>
</dbReference>
<evidence type="ECO:0000313" key="2">
    <source>
        <dbReference type="EMBL" id="PWU96013.1"/>
    </source>
</evidence>
<dbReference type="EMBL" id="PRFA01000020">
    <property type="protein sequence ID" value="PWU96013.1"/>
    <property type="molecule type" value="Genomic_DNA"/>
</dbReference>
<dbReference type="PROSITE" id="PS50003">
    <property type="entry name" value="PH_DOMAIN"/>
    <property type="match status" value="1"/>
</dbReference>
<dbReference type="InterPro" id="IPR011993">
    <property type="entry name" value="PH-like_dom_sf"/>
</dbReference>